<feature type="non-terminal residue" evidence="1">
    <location>
        <position position="1"/>
    </location>
</feature>
<accession>A0A3G5AJ87</accession>
<gene>
    <name evidence="1" type="ORF">Sylvanvirus43_6</name>
</gene>
<reference evidence="1" key="1">
    <citation type="submission" date="2018-10" db="EMBL/GenBank/DDBJ databases">
        <title>Hidden diversity of soil giant viruses.</title>
        <authorList>
            <person name="Schulz F."/>
            <person name="Alteio L."/>
            <person name="Goudeau D."/>
            <person name="Ryan E.M."/>
            <person name="Malmstrom R.R."/>
            <person name="Blanchard J."/>
            <person name="Woyke T."/>
        </authorList>
    </citation>
    <scope>NUCLEOTIDE SEQUENCE</scope>
    <source>
        <strain evidence="1">SYV1</strain>
    </source>
</reference>
<proteinExistence type="predicted"/>
<name>A0A3G5AJ87_9VIRU</name>
<organism evidence="1">
    <name type="scientific">Sylvanvirus sp</name>
    <dbReference type="NCBI Taxonomy" id="2487774"/>
    <lineage>
        <taxon>Viruses</taxon>
    </lineage>
</organism>
<evidence type="ECO:0000313" key="1">
    <source>
        <dbReference type="EMBL" id="AYV87250.1"/>
    </source>
</evidence>
<dbReference type="EMBL" id="MK072549">
    <property type="protein sequence ID" value="AYV87250.1"/>
    <property type="molecule type" value="Genomic_DNA"/>
</dbReference>
<protein>
    <submittedName>
        <fullName evidence="1">Uncharacterized protein</fullName>
    </submittedName>
</protein>
<sequence>QLCGTSDVGLNHEITEILDSSDFKFYQYNKLKALERTVKEITTFSSFKIDNIIKKNVNQFLLK</sequence>